<evidence type="ECO:0000313" key="2">
    <source>
        <dbReference type="EMBL" id="WOK09035.1"/>
    </source>
</evidence>
<organism evidence="2 3">
    <name type="scientific">Imperialibacter roseus</name>
    <dbReference type="NCBI Taxonomy" id="1324217"/>
    <lineage>
        <taxon>Bacteria</taxon>
        <taxon>Pseudomonadati</taxon>
        <taxon>Bacteroidota</taxon>
        <taxon>Cytophagia</taxon>
        <taxon>Cytophagales</taxon>
        <taxon>Flammeovirgaceae</taxon>
        <taxon>Imperialibacter</taxon>
    </lineage>
</organism>
<reference evidence="2 3" key="1">
    <citation type="journal article" date="2023" name="Microbiol. Resour. Announc.">
        <title>Complete Genome Sequence of Imperialibacter roseus strain P4T.</title>
        <authorList>
            <person name="Tizabi D.R."/>
            <person name="Bachvaroff T."/>
            <person name="Hill R.T."/>
        </authorList>
    </citation>
    <scope>NUCLEOTIDE SEQUENCE [LARGE SCALE GENOMIC DNA]</scope>
    <source>
        <strain evidence="2 3">P4T</strain>
    </source>
</reference>
<gene>
    <name evidence="2" type="ORF">RT717_10350</name>
</gene>
<proteinExistence type="predicted"/>
<keyword evidence="1" id="KW-0472">Membrane</keyword>
<protein>
    <submittedName>
        <fullName evidence="2">Uncharacterized protein</fullName>
    </submittedName>
</protein>
<evidence type="ECO:0000256" key="1">
    <source>
        <dbReference type="SAM" id="Phobius"/>
    </source>
</evidence>
<sequence>MFDLTPVLLTLGALVILSFQIPGWVNFVKFFRNEKNLVIMIERGHGLTVRGQLIERKEIKTIMHFKHIIRRRGAAFDLEYVAIMLNAKKALPIVISELIVSPNELIELLDIKDKCVVSEKRFYHFV</sequence>
<keyword evidence="3" id="KW-1185">Reference proteome</keyword>
<keyword evidence="1" id="KW-1133">Transmembrane helix</keyword>
<dbReference type="EMBL" id="CP136051">
    <property type="protein sequence ID" value="WOK09035.1"/>
    <property type="molecule type" value="Genomic_DNA"/>
</dbReference>
<feature type="transmembrane region" description="Helical" evidence="1">
    <location>
        <begin position="6"/>
        <end position="27"/>
    </location>
</feature>
<dbReference type="RefSeq" id="WP_317491662.1">
    <property type="nucleotide sequence ID" value="NZ_CP136051.1"/>
</dbReference>
<name>A0ABZ0IXF3_9BACT</name>
<dbReference type="Proteomes" id="UP001302349">
    <property type="component" value="Chromosome"/>
</dbReference>
<evidence type="ECO:0000313" key="3">
    <source>
        <dbReference type="Proteomes" id="UP001302349"/>
    </source>
</evidence>
<keyword evidence="1" id="KW-0812">Transmembrane</keyword>
<accession>A0ABZ0IXF3</accession>